<accession>A0ABN0ZRI9</accession>
<protein>
    <recommendedName>
        <fullName evidence="4">DUF4305 domain-containing protein</fullName>
    </recommendedName>
</protein>
<feature type="transmembrane region" description="Helical" evidence="1">
    <location>
        <begin position="7"/>
        <end position="24"/>
    </location>
</feature>
<organism evidence="2 3">
    <name type="scientific">Alkalibacillus silvisoli</name>
    <dbReference type="NCBI Taxonomy" id="392823"/>
    <lineage>
        <taxon>Bacteria</taxon>
        <taxon>Bacillati</taxon>
        <taxon>Bacillota</taxon>
        <taxon>Bacilli</taxon>
        <taxon>Bacillales</taxon>
        <taxon>Bacillaceae</taxon>
        <taxon>Alkalibacillus</taxon>
    </lineage>
</organism>
<evidence type="ECO:0000313" key="2">
    <source>
        <dbReference type="EMBL" id="GAA0455366.1"/>
    </source>
</evidence>
<feature type="transmembrane region" description="Helical" evidence="1">
    <location>
        <begin position="30"/>
        <end position="55"/>
    </location>
</feature>
<keyword evidence="1" id="KW-0812">Transmembrane</keyword>
<sequence length="65" mass="7298">MKLSPLVLAWVYILMGVLFVYIAIQYADETVWNTATVIFAIIASIDFGVAIRLIGVHNAMKKQQK</sequence>
<gene>
    <name evidence="2" type="ORF">GCM10008935_07770</name>
</gene>
<dbReference type="RefSeq" id="WP_343781933.1">
    <property type="nucleotide sequence ID" value="NZ_BAAACZ010000008.1"/>
</dbReference>
<dbReference type="Proteomes" id="UP001500740">
    <property type="component" value="Unassembled WGS sequence"/>
</dbReference>
<dbReference type="EMBL" id="BAAACZ010000008">
    <property type="protein sequence ID" value="GAA0455366.1"/>
    <property type="molecule type" value="Genomic_DNA"/>
</dbReference>
<dbReference type="Pfam" id="PF14146">
    <property type="entry name" value="DUF4305"/>
    <property type="match status" value="1"/>
</dbReference>
<comment type="caution">
    <text evidence="2">The sequence shown here is derived from an EMBL/GenBank/DDBJ whole genome shotgun (WGS) entry which is preliminary data.</text>
</comment>
<keyword evidence="3" id="KW-1185">Reference proteome</keyword>
<evidence type="ECO:0008006" key="4">
    <source>
        <dbReference type="Google" id="ProtNLM"/>
    </source>
</evidence>
<proteinExistence type="predicted"/>
<evidence type="ECO:0000313" key="3">
    <source>
        <dbReference type="Proteomes" id="UP001500740"/>
    </source>
</evidence>
<keyword evidence="1" id="KW-0472">Membrane</keyword>
<keyword evidence="1" id="KW-1133">Transmembrane helix</keyword>
<evidence type="ECO:0000256" key="1">
    <source>
        <dbReference type="SAM" id="Phobius"/>
    </source>
</evidence>
<name>A0ABN0ZRI9_9BACI</name>
<dbReference type="InterPro" id="IPR025426">
    <property type="entry name" value="DUF4305"/>
</dbReference>
<reference evidence="2 3" key="1">
    <citation type="journal article" date="2019" name="Int. J. Syst. Evol. Microbiol.">
        <title>The Global Catalogue of Microorganisms (GCM) 10K type strain sequencing project: providing services to taxonomists for standard genome sequencing and annotation.</title>
        <authorList>
            <consortium name="The Broad Institute Genomics Platform"/>
            <consortium name="The Broad Institute Genome Sequencing Center for Infectious Disease"/>
            <person name="Wu L."/>
            <person name="Ma J."/>
        </authorList>
    </citation>
    <scope>NUCLEOTIDE SEQUENCE [LARGE SCALE GENOMIC DNA]</scope>
    <source>
        <strain evidence="2 3">JCM 14193</strain>
    </source>
</reference>